<comment type="caution">
    <text evidence="1">The sequence shown here is derived from an EMBL/GenBank/DDBJ whole genome shotgun (WGS) entry which is preliminary data.</text>
</comment>
<dbReference type="AlphaFoldDB" id="J9E0V3"/>
<protein>
    <submittedName>
        <fullName evidence="1">Uncharacterized protein</fullName>
    </submittedName>
</protein>
<evidence type="ECO:0000313" key="1">
    <source>
        <dbReference type="EMBL" id="EJW75861.1"/>
    </source>
</evidence>
<organism evidence="1 2">
    <name type="scientific">Wuchereria bancrofti</name>
    <dbReference type="NCBI Taxonomy" id="6293"/>
    <lineage>
        <taxon>Eukaryota</taxon>
        <taxon>Metazoa</taxon>
        <taxon>Ecdysozoa</taxon>
        <taxon>Nematoda</taxon>
        <taxon>Chromadorea</taxon>
        <taxon>Rhabditida</taxon>
        <taxon>Spirurina</taxon>
        <taxon>Spiruromorpha</taxon>
        <taxon>Filarioidea</taxon>
        <taxon>Onchocercidae</taxon>
        <taxon>Wuchereria</taxon>
    </lineage>
</organism>
<proteinExistence type="predicted"/>
<name>J9E0V3_WUCBA</name>
<dbReference type="EMBL" id="ADBV01009934">
    <property type="protein sequence ID" value="EJW75861.1"/>
    <property type="molecule type" value="Genomic_DNA"/>
</dbReference>
<accession>J9E0V3</accession>
<reference evidence="2" key="1">
    <citation type="submission" date="2012-08" db="EMBL/GenBank/DDBJ databases">
        <title>The Genome Sequence of Wuchereria bancrofti.</title>
        <authorList>
            <person name="Nutman T.B."/>
            <person name="Fink D.L."/>
            <person name="Russ C."/>
            <person name="Young S."/>
            <person name="Zeng Q."/>
            <person name="Koehrsen M."/>
            <person name="Alvarado L."/>
            <person name="Berlin A."/>
            <person name="Chapman S.B."/>
            <person name="Chen Z."/>
            <person name="Freedman E."/>
            <person name="Gellesch M."/>
            <person name="Goldberg J."/>
            <person name="Griggs A."/>
            <person name="Gujja S."/>
            <person name="Heilman E.R."/>
            <person name="Heiman D."/>
            <person name="Hepburn T."/>
            <person name="Howarth C."/>
            <person name="Jen D."/>
            <person name="Larson L."/>
            <person name="Lewis B."/>
            <person name="Mehta T."/>
            <person name="Park D."/>
            <person name="Pearson M."/>
            <person name="Roberts A."/>
            <person name="Saif S."/>
            <person name="Shea T."/>
            <person name="Shenoy N."/>
            <person name="Sisk P."/>
            <person name="Stolte C."/>
            <person name="Sykes S."/>
            <person name="Walk T."/>
            <person name="White J."/>
            <person name="Yandava C."/>
            <person name="Haas B."/>
            <person name="Henn M.R."/>
            <person name="Nusbaum C."/>
            <person name="Birren B."/>
        </authorList>
    </citation>
    <scope>NUCLEOTIDE SEQUENCE [LARGE SCALE GENOMIC DNA]</scope>
    <source>
        <strain evidence="2">NA</strain>
    </source>
</reference>
<evidence type="ECO:0000313" key="2">
    <source>
        <dbReference type="Proteomes" id="UP000004810"/>
    </source>
</evidence>
<dbReference type="Proteomes" id="UP000004810">
    <property type="component" value="Unassembled WGS sequence"/>
</dbReference>
<sequence length="75" mass="8234">VFVNALDDPLIPPCLWHPVRELAATNGHFGFVLTKHGGHLGFLEGSSIAPNSVTWLDRFIVELANSVAVAYYENE</sequence>
<gene>
    <name evidence="1" type="ORF">WUBG_13231</name>
</gene>
<feature type="non-terminal residue" evidence="1">
    <location>
        <position position="1"/>
    </location>
</feature>